<gene>
    <name evidence="1" type="ORF">NP233_g6676</name>
</gene>
<protein>
    <submittedName>
        <fullName evidence="1">Uncharacterized protein</fullName>
    </submittedName>
</protein>
<sequence>MFHSSSLRTMDSFNQMHKKSQYSQRISDSLPRARHLGEDVRKPPKDAGPLTLFFWRMQLWFECTFGLTVMEPWERMVVLLPCNRLAYSRFPFEMLGYATPGLRVCGHFVIFIVEDGEDPFKLPAQAQAHDFSTTIKPFIVCL</sequence>
<proteinExistence type="predicted"/>
<comment type="caution">
    <text evidence="1">The sequence shown here is derived from an EMBL/GenBank/DDBJ whole genome shotgun (WGS) entry which is preliminary data.</text>
</comment>
<evidence type="ECO:0000313" key="1">
    <source>
        <dbReference type="EMBL" id="KAJ3566948.1"/>
    </source>
</evidence>
<dbReference type="AlphaFoldDB" id="A0AAD5VTY5"/>
<evidence type="ECO:0000313" key="2">
    <source>
        <dbReference type="Proteomes" id="UP001213000"/>
    </source>
</evidence>
<keyword evidence="2" id="KW-1185">Reference proteome</keyword>
<reference evidence="1" key="1">
    <citation type="submission" date="2022-07" db="EMBL/GenBank/DDBJ databases">
        <title>Genome Sequence of Leucocoprinus birnbaumii.</title>
        <authorList>
            <person name="Buettner E."/>
        </authorList>
    </citation>
    <scope>NUCLEOTIDE SEQUENCE</scope>
    <source>
        <strain evidence="1">VT141</strain>
    </source>
</reference>
<dbReference type="Proteomes" id="UP001213000">
    <property type="component" value="Unassembled WGS sequence"/>
</dbReference>
<accession>A0AAD5VTY5</accession>
<organism evidence="1 2">
    <name type="scientific">Leucocoprinus birnbaumii</name>
    <dbReference type="NCBI Taxonomy" id="56174"/>
    <lineage>
        <taxon>Eukaryota</taxon>
        <taxon>Fungi</taxon>
        <taxon>Dikarya</taxon>
        <taxon>Basidiomycota</taxon>
        <taxon>Agaricomycotina</taxon>
        <taxon>Agaricomycetes</taxon>
        <taxon>Agaricomycetidae</taxon>
        <taxon>Agaricales</taxon>
        <taxon>Agaricineae</taxon>
        <taxon>Agaricaceae</taxon>
        <taxon>Leucocoprinus</taxon>
    </lineage>
</organism>
<dbReference type="EMBL" id="JANIEX010000447">
    <property type="protein sequence ID" value="KAJ3566948.1"/>
    <property type="molecule type" value="Genomic_DNA"/>
</dbReference>
<name>A0AAD5VTY5_9AGAR</name>